<evidence type="ECO:0000313" key="2">
    <source>
        <dbReference type="EMBL" id="CDD09896.1"/>
    </source>
</evidence>
<accession>R6X0R4</accession>
<dbReference type="EMBL" id="CBGL010000017">
    <property type="protein sequence ID" value="CDD09896.1"/>
    <property type="molecule type" value="Genomic_DNA"/>
</dbReference>
<gene>
    <name evidence="2" type="ORF">BN587_01706</name>
</gene>
<keyword evidence="1" id="KW-1133">Transmembrane helix</keyword>
<feature type="transmembrane region" description="Helical" evidence="1">
    <location>
        <begin position="33"/>
        <end position="53"/>
    </location>
</feature>
<name>R6X0R4_9FIRM</name>
<reference evidence="2" key="1">
    <citation type="submission" date="2012-11" db="EMBL/GenBank/DDBJ databases">
        <title>Dependencies among metagenomic species, viruses, plasmids and units of genetic variation.</title>
        <authorList>
            <person name="Nielsen H.B."/>
            <person name="Almeida M."/>
            <person name="Juncker A.S."/>
            <person name="Rasmussen S."/>
            <person name="Li J."/>
            <person name="Sunagawa S."/>
            <person name="Plichta D."/>
            <person name="Gautier L."/>
            <person name="Le Chatelier E."/>
            <person name="Peletier E."/>
            <person name="Bonde I."/>
            <person name="Nielsen T."/>
            <person name="Manichanh C."/>
            <person name="Arumugam M."/>
            <person name="Batto J."/>
            <person name="Santos M.B.Q.D."/>
            <person name="Blom N."/>
            <person name="Borruel N."/>
            <person name="Burgdorf K.S."/>
            <person name="Boumezbeur F."/>
            <person name="Casellas F."/>
            <person name="Dore J."/>
            <person name="Guarner F."/>
            <person name="Hansen T."/>
            <person name="Hildebrand F."/>
            <person name="Kaas R.S."/>
            <person name="Kennedy S."/>
            <person name="Kristiansen K."/>
            <person name="Kultima J.R."/>
            <person name="Leonard P."/>
            <person name="Levenez F."/>
            <person name="Lund O."/>
            <person name="Moumen B."/>
            <person name="Le Paslier D."/>
            <person name="Pons N."/>
            <person name="Pedersen O."/>
            <person name="Prifti E."/>
            <person name="Qin J."/>
            <person name="Raes J."/>
            <person name="Tap J."/>
            <person name="Tims S."/>
            <person name="Ussery D.W."/>
            <person name="Yamada T."/>
            <person name="MetaHit consortium"/>
            <person name="Renault P."/>
            <person name="Sicheritz-Ponten T."/>
            <person name="Bork P."/>
            <person name="Wang J."/>
            <person name="Brunak S."/>
            <person name="Ehrlich S.D."/>
        </authorList>
    </citation>
    <scope>NUCLEOTIDE SEQUENCE [LARGE SCALE GENOMIC DNA]</scope>
</reference>
<organism evidence="2">
    <name type="scientific">Phascolarctobacterium succinatutens CAG:287</name>
    <dbReference type="NCBI Taxonomy" id="1263101"/>
    <lineage>
        <taxon>Bacteria</taxon>
        <taxon>Bacillati</taxon>
        <taxon>Bacillota</taxon>
        <taxon>Negativicutes</taxon>
        <taxon>Acidaminococcales</taxon>
        <taxon>Acidaminococcaceae</taxon>
        <taxon>Phascolarctobacterium</taxon>
    </lineage>
</organism>
<evidence type="ECO:0000256" key="1">
    <source>
        <dbReference type="SAM" id="Phobius"/>
    </source>
</evidence>
<proteinExistence type="predicted"/>
<dbReference type="AlphaFoldDB" id="R6X0R4"/>
<keyword evidence="1" id="KW-0472">Membrane</keyword>
<dbReference type="Proteomes" id="UP000014937">
    <property type="component" value="Unassembled WGS sequence"/>
</dbReference>
<sequence>MDWLFSGTDNIIATLRSADIVLGQFYRILFTKILVWVWTIGFLFSLFWCGYTVQNSKEKSGNLLIGEDGKKAMLVRIVNQAEKYYRLNKSNDDSKLIYKKAVILESRFLACGEFGYGSYDITELENHICNKLVELEKLLSDANYDYAEVNDKYIGIHNLLEEREAMLKHY</sequence>
<keyword evidence="1" id="KW-0812">Transmembrane</keyword>
<protein>
    <submittedName>
        <fullName evidence="2">Uncharacterized protein</fullName>
    </submittedName>
</protein>
<comment type="caution">
    <text evidence="2">The sequence shown here is derived from an EMBL/GenBank/DDBJ whole genome shotgun (WGS) entry which is preliminary data.</text>
</comment>
<dbReference type="HOGENOM" id="CLU_1569229_0_0_9"/>